<protein>
    <recommendedName>
        <fullName evidence="3">Secreted protein</fullName>
    </recommendedName>
</protein>
<reference evidence="1 2" key="1">
    <citation type="submission" date="2023-06" db="EMBL/GenBank/DDBJ databases">
        <title>Roseiconus lacunae JC819 isolated from Gulf of Mannar region, Tamil Nadu.</title>
        <authorList>
            <person name="Pk S."/>
            <person name="Ch S."/>
            <person name="Ch V.R."/>
        </authorList>
    </citation>
    <scope>NUCLEOTIDE SEQUENCE [LARGE SCALE GENOMIC DNA]</scope>
    <source>
        <strain evidence="1 2">JC819</strain>
    </source>
</reference>
<evidence type="ECO:0008006" key="3">
    <source>
        <dbReference type="Google" id="ProtNLM"/>
    </source>
</evidence>
<dbReference type="RefSeq" id="WP_289167651.1">
    <property type="nucleotide sequence ID" value="NZ_JASZZN010000102.1"/>
</dbReference>
<evidence type="ECO:0000313" key="1">
    <source>
        <dbReference type="EMBL" id="MDM4019527.1"/>
    </source>
</evidence>
<accession>A0ABT7PSQ4</accession>
<keyword evidence="2" id="KW-1185">Reference proteome</keyword>
<name>A0ABT7PSQ4_9BACT</name>
<sequence>MQIRRSKLVASVLALWVVLSLASFVTEFTFPALFNRVNEIEYGCSDPTIVEGIWIRPCVNSESRGFTIPLLFSSHSTGPPFSIGITVLDYADNAIDCHHVVVDELVVTIDGKQTSLLNDGPIEAPSQAYFSGTTSTKADAYTDLGNLGGADNDSVIHLNATVRIYTTDDRVIKQTVSGVFERGGWQGTWFILEALFPHA</sequence>
<dbReference type="EMBL" id="JASZZN010000102">
    <property type="protein sequence ID" value="MDM4019527.1"/>
    <property type="molecule type" value="Genomic_DNA"/>
</dbReference>
<organism evidence="1 2">
    <name type="scientific">Roseiconus lacunae</name>
    <dbReference type="NCBI Taxonomy" id="2605694"/>
    <lineage>
        <taxon>Bacteria</taxon>
        <taxon>Pseudomonadati</taxon>
        <taxon>Planctomycetota</taxon>
        <taxon>Planctomycetia</taxon>
        <taxon>Pirellulales</taxon>
        <taxon>Pirellulaceae</taxon>
        <taxon>Roseiconus</taxon>
    </lineage>
</organism>
<comment type="caution">
    <text evidence="1">The sequence shown here is derived from an EMBL/GenBank/DDBJ whole genome shotgun (WGS) entry which is preliminary data.</text>
</comment>
<gene>
    <name evidence="1" type="ORF">QTN89_29005</name>
</gene>
<evidence type="ECO:0000313" key="2">
    <source>
        <dbReference type="Proteomes" id="UP001239462"/>
    </source>
</evidence>
<dbReference type="Proteomes" id="UP001239462">
    <property type="component" value="Unassembled WGS sequence"/>
</dbReference>
<proteinExistence type="predicted"/>